<evidence type="ECO:0000313" key="2">
    <source>
        <dbReference type="EMBL" id="PPQ74050.1"/>
    </source>
</evidence>
<accession>A0A409W6B0</accession>
<dbReference type="InParanoid" id="A0A409W6B0"/>
<reference evidence="2 3" key="1">
    <citation type="journal article" date="2018" name="Evol. Lett.">
        <title>Horizontal gene cluster transfer increased hallucinogenic mushroom diversity.</title>
        <authorList>
            <person name="Reynolds H.T."/>
            <person name="Vijayakumar V."/>
            <person name="Gluck-Thaler E."/>
            <person name="Korotkin H.B."/>
            <person name="Matheny P.B."/>
            <person name="Slot J.C."/>
        </authorList>
    </citation>
    <scope>NUCLEOTIDE SEQUENCE [LARGE SCALE GENOMIC DNA]</scope>
    <source>
        <strain evidence="2 3">SRW20</strain>
    </source>
</reference>
<comment type="caution">
    <text evidence="2">The sequence shown here is derived from an EMBL/GenBank/DDBJ whole genome shotgun (WGS) entry which is preliminary data.</text>
</comment>
<dbReference type="AlphaFoldDB" id="A0A409W6B0"/>
<dbReference type="EMBL" id="NHYE01005367">
    <property type="protein sequence ID" value="PPQ74050.1"/>
    <property type="molecule type" value="Genomic_DNA"/>
</dbReference>
<sequence>MSILLDRGTLVAYSSHDVGHGITARHRELNDKEDLEEGADDSDETEAEERVAVEDTEEAAETRTCTTVGLAVAGGDNSGEDEVNTYTSFEFSLGEPGLAPARHCQEQMRLQPSEVCRGPSRLYCTLGYGWVIFNENDYARTSLAKGCLGALESISRTVIIPQNGGGSDGLAYKDVEEGSVTTSTSHHNVHVVANTFTHAADLPKTMLNL</sequence>
<proteinExistence type="predicted"/>
<dbReference type="Proteomes" id="UP000284706">
    <property type="component" value="Unassembled WGS sequence"/>
</dbReference>
<keyword evidence="3" id="KW-1185">Reference proteome</keyword>
<gene>
    <name evidence="2" type="ORF">CVT26_006915</name>
</gene>
<protein>
    <submittedName>
        <fullName evidence="2">Uncharacterized protein</fullName>
    </submittedName>
</protein>
<evidence type="ECO:0000313" key="3">
    <source>
        <dbReference type="Proteomes" id="UP000284706"/>
    </source>
</evidence>
<feature type="region of interest" description="Disordered" evidence="1">
    <location>
        <begin position="24"/>
        <end position="60"/>
    </location>
</feature>
<organism evidence="2 3">
    <name type="scientific">Gymnopilus dilepis</name>
    <dbReference type="NCBI Taxonomy" id="231916"/>
    <lineage>
        <taxon>Eukaryota</taxon>
        <taxon>Fungi</taxon>
        <taxon>Dikarya</taxon>
        <taxon>Basidiomycota</taxon>
        <taxon>Agaricomycotina</taxon>
        <taxon>Agaricomycetes</taxon>
        <taxon>Agaricomycetidae</taxon>
        <taxon>Agaricales</taxon>
        <taxon>Agaricineae</taxon>
        <taxon>Hymenogastraceae</taxon>
        <taxon>Gymnopilus</taxon>
    </lineage>
</organism>
<evidence type="ECO:0000256" key="1">
    <source>
        <dbReference type="SAM" id="MobiDB-lite"/>
    </source>
</evidence>
<name>A0A409W6B0_9AGAR</name>
<feature type="compositionally biased region" description="Acidic residues" evidence="1">
    <location>
        <begin position="33"/>
        <end position="47"/>
    </location>
</feature>